<comment type="caution">
    <text evidence="3">The sequence shown here is derived from an EMBL/GenBank/DDBJ whole genome shotgun (WGS) entry which is preliminary data.</text>
</comment>
<organism evidence="3 4">
    <name type="scientific">Histidinibacterium aquaticum</name>
    <dbReference type="NCBI Taxonomy" id="2613962"/>
    <lineage>
        <taxon>Bacteria</taxon>
        <taxon>Pseudomonadati</taxon>
        <taxon>Pseudomonadota</taxon>
        <taxon>Alphaproteobacteria</taxon>
        <taxon>Rhodobacterales</taxon>
        <taxon>Paracoccaceae</taxon>
        <taxon>Histidinibacterium</taxon>
    </lineage>
</organism>
<feature type="compositionally biased region" description="Acidic residues" evidence="1">
    <location>
        <begin position="118"/>
        <end position="127"/>
    </location>
</feature>
<keyword evidence="2" id="KW-0732">Signal</keyword>
<proteinExistence type="predicted"/>
<name>A0A5J5GR90_9RHOB</name>
<evidence type="ECO:0000313" key="3">
    <source>
        <dbReference type="EMBL" id="KAA9009912.1"/>
    </source>
</evidence>
<feature type="signal peptide" evidence="2">
    <location>
        <begin position="1"/>
        <end position="20"/>
    </location>
</feature>
<feature type="chain" id="PRO_5023828290" description="AAA+ family ATPase" evidence="2">
    <location>
        <begin position="21"/>
        <end position="127"/>
    </location>
</feature>
<accession>A0A5J5GR90</accession>
<feature type="compositionally biased region" description="Basic and acidic residues" evidence="1">
    <location>
        <begin position="102"/>
        <end position="117"/>
    </location>
</feature>
<dbReference type="AlphaFoldDB" id="A0A5J5GR90"/>
<dbReference type="RefSeq" id="WP_150443397.1">
    <property type="nucleotide sequence ID" value="NZ_VYQE01000001.1"/>
</dbReference>
<evidence type="ECO:0000256" key="1">
    <source>
        <dbReference type="SAM" id="MobiDB-lite"/>
    </source>
</evidence>
<keyword evidence="4" id="KW-1185">Reference proteome</keyword>
<feature type="region of interest" description="Disordered" evidence="1">
    <location>
        <begin position="101"/>
        <end position="127"/>
    </location>
</feature>
<gene>
    <name evidence="3" type="ORF">F3S47_01190</name>
</gene>
<dbReference type="EMBL" id="VYQE01000001">
    <property type="protein sequence ID" value="KAA9009912.1"/>
    <property type="molecule type" value="Genomic_DNA"/>
</dbReference>
<protein>
    <recommendedName>
        <fullName evidence="5">AAA+ family ATPase</fullName>
    </recommendedName>
</protein>
<evidence type="ECO:0000256" key="2">
    <source>
        <dbReference type="SAM" id="SignalP"/>
    </source>
</evidence>
<evidence type="ECO:0008006" key="5">
    <source>
        <dbReference type="Google" id="ProtNLM"/>
    </source>
</evidence>
<dbReference type="Proteomes" id="UP000326554">
    <property type="component" value="Unassembled WGS sequence"/>
</dbReference>
<sequence length="127" mass="14034">MRHIALAAALTFSVALPAAAQEDEEMNEGFSLMEEGSRLVLRGLVEELGPAIDQMEGLSEEMRDSVRALASEMGPAIRDMVRLIDQAQYYEGPEVLPNGDIIIRRKPDAPPYERPEDAPEPGEEIEL</sequence>
<evidence type="ECO:0000313" key="4">
    <source>
        <dbReference type="Proteomes" id="UP000326554"/>
    </source>
</evidence>
<reference evidence="3 4" key="1">
    <citation type="submission" date="2019-09" db="EMBL/GenBank/DDBJ databases">
        <authorList>
            <person name="Park J.-S."/>
            <person name="Choi H.-J."/>
        </authorList>
    </citation>
    <scope>NUCLEOTIDE SEQUENCE [LARGE SCALE GENOMIC DNA]</scope>
    <source>
        <strain evidence="3 4">176SS1-4</strain>
    </source>
</reference>